<keyword evidence="2" id="KW-0472">Membrane</keyword>
<accession>A0ABP6YX68</accession>
<dbReference type="EMBL" id="BAAAZO010000001">
    <property type="protein sequence ID" value="GAA3592914.1"/>
    <property type="molecule type" value="Genomic_DNA"/>
</dbReference>
<evidence type="ECO:0000256" key="2">
    <source>
        <dbReference type="SAM" id="Phobius"/>
    </source>
</evidence>
<keyword evidence="2" id="KW-0812">Transmembrane</keyword>
<proteinExistence type="predicted"/>
<evidence type="ECO:0000256" key="1">
    <source>
        <dbReference type="SAM" id="MobiDB-lite"/>
    </source>
</evidence>
<evidence type="ECO:0000313" key="3">
    <source>
        <dbReference type="EMBL" id="GAA3592914.1"/>
    </source>
</evidence>
<reference evidence="4" key="1">
    <citation type="journal article" date="2019" name="Int. J. Syst. Evol. Microbiol.">
        <title>The Global Catalogue of Microorganisms (GCM) 10K type strain sequencing project: providing services to taxonomists for standard genome sequencing and annotation.</title>
        <authorList>
            <consortium name="The Broad Institute Genomics Platform"/>
            <consortium name="The Broad Institute Genome Sequencing Center for Infectious Disease"/>
            <person name="Wu L."/>
            <person name="Ma J."/>
        </authorList>
    </citation>
    <scope>NUCLEOTIDE SEQUENCE [LARGE SCALE GENOMIC DNA]</scope>
    <source>
        <strain evidence="4">JCM 16902</strain>
    </source>
</reference>
<dbReference type="Proteomes" id="UP001501074">
    <property type="component" value="Unassembled WGS sequence"/>
</dbReference>
<organism evidence="3 4">
    <name type="scientific">Kineosporia mesophila</name>
    <dbReference type="NCBI Taxonomy" id="566012"/>
    <lineage>
        <taxon>Bacteria</taxon>
        <taxon>Bacillati</taxon>
        <taxon>Actinomycetota</taxon>
        <taxon>Actinomycetes</taxon>
        <taxon>Kineosporiales</taxon>
        <taxon>Kineosporiaceae</taxon>
        <taxon>Kineosporia</taxon>
    </lineage>
</organism>
<feature type="compositionally biased region" description="Polar residues" evidence="1">
    <location>
        <begin position="1"/>
        <end position="12"/>
    </location>
</feature>
<keyword evidence="4" id="KW-1185">Reference proteome</keyword>
<sequence>MLRMSSTDTSTGVAPEAPPQTPPTAAGVLVHDIAGESPRRDPVRRRRLLLMLGSAVIVLALVVGMLRMLGVIGAQSQADRDAAGLEQVQEQILPPLQELLVSRETFFAAEREYLPVMQQASKDVADGASPAEQIAQLRRVARRMRSLSASLSEVNNVAEVTSEARADLVDAVNILARDAARNATTLQKDGRPLVAVNDENALVPIRRMNKSLLFVLDAAQLPVADFDLPGGTDAHPEDHSTAM</sequence>
<comment type="caution">
    <text evidence="3">The sequence shown here is derived from an EMBL/GenBank/DDBJ whole genome shotgun (WGS) entry which is preliminary data.</text>
</comment>
<feature type="transmembrane region" description="Helical" evidence="2">
    <location>
        <begin position="48"/>
        <end position="70"/>
    </location>
</feature>
<name>A0ABP6YX68_9ACTN</name>
<protein>
    <submittedName>
        <fullName evidence="3">Uncharacterized protein</fullName>
    </submittedName>
</protein>
<feature type="region of interest" description="Disordered" evidence="1">
    <location>
        <begin position="1"/>
        <end position="26"/>
    </location>
</feature>
<evidence type="ECO:0000313" key="4">
    <source>
        <dbReference type="Proteomes" id="UP001501074"/>
    </source>
</evidence>
<gene>
    <name evidence="3" type="ORF">GCM10022223_04590</name>
</gene>
<keyword evidence="2" id="KW-1133">Transmembrane helix</keyword>